<keyword evidence="9" id="KW-0807">Transducer</keyword>
<dbReference type="AlphaFoldDB" id="A0A8J2MRB0"/>
<evidence type="ECO:0000313" key="11">
    <source>
        <dbReference type="EMBL" id="CAG5102460.1"/>
    </source>
</evidence>
<feature type="transmembrane region" description="Helical" evidence="10">
    <location>
        <begin position="336"/>
        <end position="359"/>
    </location>
</feature>
<feature type="transmembrane region" description="Helical" evidence="10">
    <location>
        <begin position="32"/>
        <end position="52"/>
    </location>
</feature>
<name>A0A8J2MRB0_COTCN</name>
<evidence type="ECO:0000256" key="3">
    <source>
        <dbReference type="ARBA" id="ARBA00022606"/>
    </source>
</evidence>
<organism evidence="11 12">
    <name type="scientific">Cotesia congregata</name>
    <name type="common">Parasitoid wasp</name>
    <name type="synonym">Apanteles congregatus</name>
    <dbReference type="NCBI Taxonomy" id="51543"/>
    <lineage>
        <taxon>Eukaryota</taxon>
        <taxon>Metazoa</taxon>
        <taxon>Ecdysozoa</taxon>
        <taxon>Arthropoda</taxon>
        <taxon>Hexapoda</taxon>
        <taxon>Insecta</taxon>
        <taxon>Pterygota</taxon>
        <taxon>Neoptera</taxon>
        <taxon>Endopterygota</taxon>
        <taxon>Hymenoptera</taxon>
        <taxon>Apocrita</taxon>
        <taxon>Ichneumonoidea</taxon>
        <taxon>Braconidae</taxon>
        <taxon>Microgastrinae</taxon>
        <taxon>Cotesia</taxon>
    </lineage>
</organism>
<dbReference type="Proteomes" id="UP000786811">
    <property type="component" value="Unassembled WGS sequence"/>
</dbReference>
<comment type="caution">
    <text evidence="11">The sequence shown here is derived from an EMBL/GenBank/DDBJ whole genome shotgun (WGS) entry which is preliminary data.</text>
</comment>
<accession>A0A8J2MRB0</accession>
<keyword evidence="3" id="KW-0716">Sensory transduction</keyword>
<dbReference type="GO" id="GO:0005886">
    <property type="term" value="C:plasma membrane"/>
    <property type="evidence" value="ECO:0007669"/>
    <property type="project" value="UniProtKB-SubCell"/>
</dbReference>
<dbReference type="GO" id="GO:0005549">
    <property type="term" value="F:odorant binding"/>
    <property type="evidence" value="ECO:0007669"/>
    <property type="project" value="InterPro"/>
</dbReference>
<sequence>MEIFQENLTLLFFLGVWKPSEWNPGTVKSSLYSFYTILIIFLSYNFLITELLDLILVTNNVTEFINNFFMITAIFSACVKLVIFLRYRDKFNKIIDTLKKYLLNDSNTKEEMTIWKRSSNRIRSLTIFFIYANSIGMIFFTSGFVGNIKNRELLYRAWVPYNYSHPAKYSATVLNQLVAVIILSFTNIGFVLLFFAIMISICAQLSIFKLKFQRHFSYKDHPDDCYKNIYASKLIGEMVDTYHSITSLFGKVHGLFSWVILFEYCMGAVIFCTSAYHMSKMKVFSFEFLSCASYITEIMLDLFIVCFSCNEVTLELHGAFYNCHWYLLNNEDKKSLGFMMVNSIRPIYFTCGYVVYLSIESFTKV</sequence>
<evidence type="ECO:0000313" key="12">
    <source>
        <dbReference type="Proteomes" id="UP000786811"/>
    </source>
</evidence>
<keyword evidence="12" id="KW-1185">Reference proteome</keyword>
<keyword evidence="8 11" id="KW-0675">Receptor</keyword>
<dbReference type="PANTHER" id="PTHR21137:SF35">
    <property type="entry name" value="ODORANT RECEPTOR 19A-RELATED"/>
    <property type="match status" value="1"/>
</dbReference>
<protein>
    <submittedName>
        <fullName evidence="11">Olfactory receptor 217</fullName>
    </submittedName>
</protein>
<evidence type="ECO:0000256" key="4">
    <source>
        <dbReference type="ARBA" id="ARBA00022692"/>
    </source>
</evidence>
<evidence type="ECO:0000256" key="2">
    <source>
        <dbReference type="ARBA" id="ARBA00022475"/>
    </source>
</evidence>
<keyword evidence="2" id="KW-1003">Cell membrane</keyword>
<feature type="non-terminal residue" evidence="11">
    <location>
        <position position="365"/>
    </location>
</feature>
<feature type="transmembrane region" description="Helical" evidence="10">
    <location>
        <begin position="125"/>
        <end position="145"/>
    </location>
</feature>
<evidence type="ECO:0000256" key="6">
    <source>
        <dbReference type="ARBA" id="ARBA00022989"/>
    </source>
</evidence>
<evidence type="ECO:0000256" key="7">
    <source>
        <dbReference type="ARBA" id="ARBA00023136"/>
    </source>
</evidence>
<feature type="transmembrane region" description="Helical" evidence="10">
    <location>
        <begin position="64"/>
        <end position="85"/>
    </location>
</feature>
<evidence type="ECO:0000256" key="10">
    <source>
        <dbReference type="SAM" id="Phobius"/>
    </source>
</evidence>
<keyword evidence="5" id="KW-0552">Olfaction</keyword>
<evidence type="ECO:0000256" key="8">
    <source>
        <dbReference type="ARBA" id="ARBA00023170"/>
    </source>
</evidence>
<comment type="subcellular location">
    <subcellularLocation>
        <location evidence="1">Cell membrane</location>
        <topology evidence="1">Multi-pass membrane protein</topology>
    </subcellularLocation>
</comment>
<evidence type="ECO:0000256" key="1">
    <source>
        <dbReference type="ARBA" id="ARBA00004651"/>
    </source>
</evidence>
<feature type="transmembrane region" description="Helical" evidence="10">
    <location>
        <begin position="255"/>
        <end position="276"/>
    </location>
</feature>
<reference evidence="11" key="1">
    <citation type="submission" date="2021-04" db="EMBL/GenBank/DDBJ databases">
        <authorList>
            <person name="Chebbi M.A.C M."/>
        </authorList>
    </citation>
    <scope>NUCLEOTIDE SEQUENCE</scope>
</reference>
<gene>
    <name evidence="11" type="ORF">HICCMSTLAB_LOCUS11026</name>
</gene>
<dbReference type="InterPro" id="IPR004117">
    <property type="entry name" value="7tm6_olfct_rcpt"/>
</dbReference>
<dbReference type="OrthoDB" id="6597368at2759"/>
<feature type="transmembrane region" description="Helical" evidence="10">
    <location>
        <begin position="177"/>
        <end position="208"/>
    </location>
</feature>
<keyword evidence="6 10" id="KW-1133">Transmembrane helix</keyword>
<dbReference type="Pfam" id="PF02949">
    <property type="entry name" value="7tm_6"/>
    <property type="match status" value="1"/>
</dbReference>
<dbReference type="GO" id="GO:0004984">
    <property type="term" value="F:olfactory receptor activity"/>
    <property type="evidence" value="ECO:0007669"/>
    <property type="project" value="InterPro"/>
</dbReference>
<evidence type="ECO:0000256" key="5">
    <source>
        <dbReference type="ARBA" id="ARBA00022725"/>
    </source>
</evidence>
<keyword evidence="4 10" id="KW-0812">Transmembrane</keyword>
<evidence type="ECO:0000256" key="9">
    <source>
        <dbReference type="ARBA" id="ARBA00023224"/>
    </source>
</evidence>
<dbReference type="EMBL" id="CAJNRD030001123">
    <property type="protein sequence ID" value="CAG5102460.1"/>
    <property type="molecule type" value="Genomic_DNA"/>
</dbReference>
<dbReference type="GO" id="GO:0007165">
    <property type="term" value="P:signal transduction"/>
    <property type="evidence" value="ECO:0007669"/>
    <property type="project" value="UniProtKB-KW"/>
</dbReference>
<dbReference type="PANTHER" id="PTHR21137">
    <property type="entry name" value="ODORANT RECEPTOR"/>
    <property type="match status" value="1"/>
</dbReference>
<keyword evidence="7 10" id="KW-0472">Membrane</keyword>
<proteinExistence type="predicted"/>